<organism evidence="1 2">
    <name type="scientific">Actibacterium mucosum KCTC 23349</name>
    <dbReference type="NCBI Taxonomy" id="1454373"/>
    <lineage>
        <taxon>Bacteria</taxon>
        <taxon>Pseudomonadati</taxon>
        <taxon>Pseudomonadota</taxon>
        <taxon>Alphaproteobacteria</taxon>
        <taxon>Rhodobacterales</taxon>
        <taxon>Roseobacteraceae</taxon>
        <taxon>Actibacterium</taxon>
    </lineage>
</organism>
<evidence type="ECO:0000313" key="1">
    <source>
        <dbReference type="EMBL" id="KAJ55796.1"/>
    </source>
</evidence>
<evidence type="ECO:0000313" key="2">
    <source>
        <dbReference type="Proteomes" id="UP000026249"/>
    </source>
</evidence>
<dbReference type="AlphaFoldDB" id="A0A037ZLU0"/>
<accession>A0A037ZLU0</accession>
<dbReference type="EMBL" id="JFKE01000003">
    <property type="protein sequence ID" value="KAJ55796.1"/>
    <property type="molecule type" value="Genomic_DNA"/>
</dbReference>
<name>A0A037ZLU0_9RHOB</name>
<sequence>MHRSLIFNQPFGPMQAFAYIVNCVVFELFPEHLGLSGPDAVQIALTNGLTRKQVLSELGAGLPTLNKWVTTHPDTEVVAGKTSRSHTRA</sequence>
<reference evidence="1 2" key="1">
    <citation type="submission" date="2014-03" db="EMBL/GenBank/DDBJ databases">
        <title>Draft Genome Sequence of Actibacterium mucosum KCTC 23349, a Marine Alphaproteobacterium with Complex Ionic Requirements Isolated from Mediterranean Seawater at Malvarrosa Beach, Valencia, Spain.</title>
        <authorList>
            <person name="Arahal D.R."/>
            <person name="Shao Z."/>
            <person name="Lai Q."/>
            <person name="Pujalte M.J."/>
        </authorList>
    </citation>
    <scope>NUCLEOTIDE SEQUENCE [LARGE SCALE GENOMIC DNA]</scope>
    <source>
        <strain evidence="1 2">KCTC 23349</strain>
    </source>
</reference>
<dbReference type="Proteomes" id="UP000026249">
    <property type="component" value="Unassembled WGS sequence"/>
</dbReference>
<gene>
    <name evidence="1" type="ORF">ACMU_08450</name>
</gene>
<keyword evidence="2" id="KW-1185">Reference proteome</keyword>
<comment type="caution">
    <text evidence="1">The sequence shown here is derived from an EMBL/GenBank/DDBJ whole genome shotgun (WGS) entry which is preliminary data.</text>
</comment>
<proteinExistence type="predicted"/>
<protein>
    <submittedName>
        <fullName evidence="1">Uncharacterized protein</fullName>
    </submittedName>
</protein>